<dbReference type="PANTHER" id="PTHR32089:SF74">
    <property type="entry name" value="METHYL-ACCEPTING CHEMOTAXIS PROTEIN AER"/>
    <property type="match status" value="1"/>
</dbReference>
<dbReference type="PROSITE" id="PS50112">
    <property type="entry name" value="PAS"/>
    <property type="match status" value="1"/>
</dbReference>
<keyword evidence="7 12" id="KW-1133">Transmembrane helix</keyword>
<dbReference type="FunFam" id="3.30.450.20:FF:000046">
    <property type="entry name" value="Aerotaxis sensor receptor"/>
    <property type="match status" value="1"/>
</dbReference>
<evidence type="ECO:0000259" key="13">
    <source>
        <dbReference type="PROSITE" id="PS50111"/>
    </source>
</evidence>
<dbReference type="Pfam" id="PF00015">
    <property type="entry name" value="MCPsignal"/>
    <property type="match status" value="1"/>
</dbReference>
<dbReference type="FunFam" id="1.10.287.950:FF:000001">
    <property type="entry name" value="Methyl-accepting chemotaxis sensory transducer"/>
    <property type="match status" value="1"/>
</dbReference>
<accession>A0AAV4YMD7</accession>
<evidence type="ECO:0000256" key="2">
    <source>
        <dbReference type="ARBA" id="ARBA00022475"/>
    </source>
</evidence>
<dbReference type="PANTHER" id="PTHR32089">
    <property type="entry name" value="METHYL-ACCEPTING CHEMOTAXIS PROTEIN MCPB"/>
    <property type="match status" value="1"/>
</dbReference>
<comment type="similarity">
    <text evidence="10">Belongs to the methyl-accepting chemotaxis (MCP) protein family.</text>
</comment>
<evidence type="ECO:0000259" key="15">
    <source>
        <dbReference type="PROSITE" id="PS50192"/>
    </source>
</evidence>
<dbReference type="GO" id="GO:0007165">
    <property type="term" value="P:signal transduction"/>
    <property type="evidence" value="ECO:0007669"/>
    <property type="project" value="UniProtKB-KW"/>
</dbReference>
<dbReference type="SMART" id="SM00304">
    <property type="entry name" value="HAMP"/>
    <property type="match status" value="1"/>
</dbReference>
<evidence type="ECO:0000256" key="5">
    <source>
        <dbReference type="ARBA" id="ARBA00022519"/>
    </source>
</evidence>
<proteinExistence type="inferred from homology"/>
<dbReference type="InterPro" id="IPR004089">
    <property type="entry name" value="MCPsignal_dom"/>
</dbReference>
<dbReference type="SUPFAM" id="SSF55785">
    <property type="entry name" value="PYP-like sensor domain (PAS domain)"/>
    <property type="match status" value="1"/>
</dbReference>
<feature type="domain" description="Methyl-accepting transducer" evidence="13">
    <location>
        <begin position="266"/>
        <end position="502"/>
    </location>
</feature>
<dbReference type="PROSITE" id="PS50192">
    <property type="entry name" value="T_SNARE"/>
    <property type="match status" value="1"/>
</dbReference>
<dbReference type="CDD" id="cd11386">
    <property type="entry name" value="MCP_signal"/>
    <property type="match status" value="1"/>
</dbReference>
<evidence type="ECO:0000256" key="11">
    <source>
        <dbReference type="PROSITE-ProRule" id="PRU00284"/>
    </source>
</evidence>
<feature type="transmembrane region" description="Helical" evidence="12">
    <location>
        <begin position="188"/>
        <end position="207"/>
    </location>
</feature>
<evidence type="ECO:0000256" key="3">
    <source>
        <dbReference type="ARBA" id="ARBA00022481"/>
    </source>
</evidence>
<keyword evidence="4" id="KW-0145">Chemotaxis</keyword>
<feature type="domain" description="T-SNARE coiled-coil homology" evidence="15">
    <location>
        <begin position="453"/>
        <end position="515"/>
    </location>
</feature>
<dbReference type="PRINTS" id="PR00260">
    <property type="entry name" value="CHEMTRNSDUCR"/>
</dbReference>
<dbReference type="SMART" id="SM00283">
    <property type="entry name" value="MA"/>
    <property type="match status" value="1"/>
</dbReference>
<dbReference type="InterPro" id="IPR013655">
    <property type="entry name" value="PAS_fold_3"/>
</dbReference>
<dbReference type="GO" id="GO:0052131">
    <property type="term" value="P:positive aerotaxis"/>
    <property type="evidence" value="ECO:0007669"/>
    <property type="project" value="UniProtKB-ARBA"/>
</dbReference>
<feature type="domain" description="HAMP" evidence="16">
    <location>
        <begin position="209"/>
        <end position="261"/>
    </location>
</feature>
<dbReference type="CDD" id="cd00130">
    <property type="entry name" value="PAS"/>
    <property type="match status" value="1"/>
</dbReference>
<evidence type="ECO:0000256" key="10">
    <source>
        <dbReference type="ARBA" id="ARBA00029447"/>
    </source>
</evidence>
<feature type="transmembrane region" description="Helical" evidence="12">
    <location>
        <begin position="156"/>
        <end position="176"/>
    </location>
</feature>
<evidence type="ECO:0000256" key="8">
    <source>
        <dbReference type="ARBA" id="ARBA00023136"/>
    </source>
</evidence>
<keyword evidence="5" id="KW-0997">Cell inner membrane</keyword>
<organism evidence="17 18">
    <name type="scientific">Aeromonas caviae</name>
    <name type="common">Aeromonas punctata</name>
    <dbReference type="NCBI Taxonomy" id="648"/>
    <lineage>
        <taxon>Bacteria</taxon>
        <taxon>Pseudomonadati</taxon>
        <taxon>Pseudomonadota</taxon>
        <taxon>Gammaproteobacteria</taxon>
        <taxon>Aeromonadales</taxon>
        <taxon>Aeromonadaceae</taxon>
        <taxon>Aeromonas</taxon>
    </lineage>
</organism>
<keyword evidence="6 12" id="KW-0812">Transmembrane</keyword>
<dbReference type="InterPro" id="IPR000014">
    <property type="entry name" value="PAS"/>
</dbReference>
<evidence type="ECO:0000259" key="16">
    <source>
        <dbReference type="PROSITE" id="PS50885"/>
    </source>
</evidence>
<dbReference type="InterPro" id="IPR004090">
    <property type="entry name" value="Chemotax_Me-accpt_rcpt"/>
</dbReference>
<dbReference type="NCBIfam" id="TIGR00229">
    <property type="entry name" value="sensory_box"/>
    <property type="match status" value="1"/>
</dbReference>
<dbReference type="GO" id="GO:0004888">
    <property type="term" value="F:transmembrane signaling receptor activity"/>
    <property type="evidence" value="ECO:0007669"/>
    <property type="project" value="InterPro"/>
</dbReference>
<evidence type="ECO:0000256" key="6">
    <source>
        <dbReference type="ARBA" id="ARBA00022692"/>
    </source>
</evidence>
<evidence type="ECO:0000259" key="14">
    <source>
        <dbReference type="PROSITE" id="PS50112"/>
    </source>
</evidence>
<dbReference type="PROSITE" id="PS50111">
    <property type="entry name" value="CHEMOTAXIS_TRANSDUC_2"/>
    <property type="match status" value="1"/>
</dbReference>
<evidence type="ECO:0000313" key="17">
    <source>
        <dbReference type="EMBL" id="GJA42307.1"/>
    </source>
</evidence>
<evidence type="ECO:0000256" key="1">
    <source>
        <dbReference type="ARBA" id="ARBA00004429"/>
    </source>
</evidence>
<comment type="subcellular location">
    <subcellularLocation>
        <location evidence="1">Cell inner membrane</location>
        <topology evidence="1">Multi-pass membrane protein</topology>
    </subcellularLocation>
</comment>
<dbReference type="Pfam" id="PF08447">
    <property type="entry name" value="PAS_3"/>
    <property type="match status" value="1"/>
</dbReference>
<sequence>MRKNQPVTQREIDYSPNIRIISTTDLQGNITFINHDFVQISGFTEKELVGSPHNIVRHPDMPPAAYEDLWQTVKSGNTWRALVKNRCKNGDHYWVDAYVMPIVQNGKTIGYQSVRSKPSREQIAEAESLYAKMRDDASLKIPHNRSWKDWSISSKVGVVGGIAVLTSVILLLTQIADYFQTGVQPNALFSGLLLLNLFAAIGVLIFMQLGISHPLRDCARYMTNIANGDLTDQLPKSNADETGQLLLATRMLQSRLLAIFGRVGEASTILSASAEQLAAASENTLASMYAQQGETTQVATAMQEMSATVREVANNTDSAARDAQSALDITSSGLVVATQAKNVIGTLASEVKRTGEVVANVATHSQQISTITDVISSIAEQTNLLALNAAIEAARAGEQGRGFAVVADEVRSLAGRTQQATGEIRSMIEKLSLEVSHAVEVMQHSRDMANVATEEIAHTEEALRRIAGSVNHLNGMNGQIATAAEQQSAVANEMSQNLENIDNLTRKSQVDAEQVASSSKYLSSLARNLQNAANQFKLGV</sequence>
<keyword evidence="3" id="KW-0488">Methylation</keyword>
<evidence type="ECO:0000256" key="12">
    <source>
        <dbReference type="SAM" id="Phobius"/>
    </source>
</evidence>
<reference evidence="17" key="1">
    <citation type="submission" date="2021-07" db="EMBL/GenBank/DDBJ databases">
        <title>Draft genome sequence of carbapenem-resistant Aeromonas spp. in Japan.</title>
        <authorList>
            <person name="Maehana S."/>
            <person name="Suzuki M."/>
            <person name="Kitasato H."/>
        </authorList>
    </citation>
    <scope>NUCLEOTIDE SEQUENCE</scope>
    <source>
        <strain evidence="17">KAM343</strain>
    </source>
</reference>
<dbReference type="PROSITE" id="PS50885">
    <property type="entry name" value="HAMP"/>
    <property type="match status" value="1"/>
</dbReference>
<dbReference type="Gene3D" id="3.30.450.20">
    <property type="entry name" value="PAS domain"/>
    <property type="match status" value="1"/>
</dbReference>
<dbReference type="InterPro" id="IPR000727">
    <property type="entry name" value="T_SNARE_dom"/>
</dbReference>
<dbReference type="AlphaFoldDB" id="A0AAV4YMD7"/>
<dbReference type="InterPro" id="IPR003660">
    <property type="entry name" value="HAMP_dom"/>
</dbReference>
<evidence type="ECO:0000256" key="7">
    <source>
        <dbReference type="ARBA" id="ARBA00022989"/>
    </source>
</evidence>
<feature type="domain" description="PAS" evidence="14">
    <location>
        <begin position="21"/>
        <end position="76"/>
    </location>
</feature>
<dbReference type="RefSeq" id="WP_223916670.1">
    <property type="nucleotide sequence ID" value="NZ_BPNG01000070.1"/>
</dbReference>
<protein>
    <submittedName>
        <fullName evidence="17">Methyl-accepting chemotaxis protein</fullName>
    </submittedName>
</protein>
<dbReference type="GO" id="GO:0005886">
    <property type="term" value="C:plasma membrane"/>
    <property type="evidence" value="ECO:0007669"/>
    <property type="project" value="UniProtKB-SubCell"/>
</dbReference>
<dbReference type="Proteomes" id="UP000886939">
    <property type="component" value="Unassembled WGS sequence"/>
</dbReference>
<gene>
    <name evidence="17" type="ORF">KAM343_31030</name>
</gene>
<dbReference type="SUPFAM" id="SSF58104">
    <property type="entry name" value="Methyl-accepting chemotaxis protein (MCP) signaling domain"/>
    <property type="match status" value="1"/>
</dbReference>
<dbReference type="Gene3D" id="1.10.287.950">
    <property type="entry name" value="Methyl-accepting chemotaxis protein"/>
    <property type="match status" value="1"/>
</dbReference>
<dbReference type="InterPro" id="IPR035965">
    <property type="entry name" value="PAS-like_dom_sf"/>
</dbReference>
<evidence type="ECO:0000256" key="4">
    <source>
        <dbReference type="ARBA" id="ARBA00022500"/>
    </source>
</evidence>
<comment type="caution">
    <text evidence="17">The sequence shown here is derived from an EMBL/GenBank/DDBJ whole genome shotgun (WGS) entry which is preliminary data.</text>
</comment>
<keyword evidence="9 11" id="KW-0807">Transducer</keyword>
<evidence type="ECO:0000256" key="9">
    <source>
        <dbReference type="ARBA" id="ARBA00023224"/>
    </source>
</evidence>
<dbReference type="Pfam" id="PF00672">
    <property type="entry name" value="HAMP"/>
    <property type="match status" value="1"/>
</dbReference>
<keyword evidence="2" id="KW-1003">Cell membrane</keyword>
<keyword evidence="8 12" id="KW-0472">Membrane</keyword>
<evidence type="ECO:0000313" key="18">
    <source>
        <dbReference type="Proteomes" id="UP000886939"/>
    </source>
</evidence>
<name>A0AAV4YMD7_AERCA</name>
<dbReference type="EMBL" id="BPNI01000073">
    <property type="protein sequence ID" value="GJA42307.1"/>
    <property type="molecule type" value="Genomic_DNA"/>
</dbReference>